<dbReference type="EMBL" id="QXFZ01004932">
    <property type="protein sequence ID" value="KAE9062483.1"/>
    <property type="molecule type" value="Genomic_DNA"/>
</dbReference>
<evidence type="ECO:0000313" key="5">
    <source>
        <dbReference type="Proteomes" id="UP000441208"/>
    </source>
</evidence>
<evidence type="ECO:0000313" key="4">
    <source>
        <dbReference type="Proteomes" id="UP000440367"/>
    </source>
</evidence>
<organism evidence="2 5">
    <name type="scientific">Phytophthora fragariae</name>
    <dbReference type="NCBI Taxonomy" id="53985"/>
    <lineage>
        <taxon>Eukaryota</taxon>
        <taxon>Sar</taxon>
        <taxon>Stramenopiles</taxon>
        <taxon>Oomycota</taxon>
        <taxon>Peronosporomycetes</taxon>
        <taxon>Peronosporales</taxon>
        <taxon>Peronosporaceae</taxon>
        <taxon>Phytophthora</taxon>
    </lineage>
</organism>
<proteinExistence type="predicted"/>
<protein>
    <recommendedName>
        <fullName evidence="6">Secreted protein</fullName>
    </recommendedName>
</protein>
<comment type="caution">
    <text evidence="2">The sequence shown here is derived from an EMBL/GenBank/DDBJ whole genome shotgun (WGS) entry which is preliminary data.</text>
</comment>
<sequence>MCPCDPFLVVLLALSFGCRRPPSSPSVARPFRLPRLDVASLKCLPVRHWWGVLSTRSDSFVAPVQRLERPRSILLQRVVVGSRNGEVVNNEVY</sequence>
<keyword evidence="1" id="KW-0732">Signal</keyword>
<reference evidence="4 5" key="1">
    <citation type="submission" date="2018-08" db="EMBL/GenBank/DDBJ databases">
        <title>Genomic investigation of the strawberry pathogen Phytophthora fragariae indicates pathogenicity is determined by transcriptional variation in three key races.</title>
        <authorList>
            <person name="Adams T.M."/>
            <person name="Armitage A.D."/>
            <person name="Sobczyk M.K."/>
            <person name="Bates H.J."/>
            <person name="Dunwell J.M."/>
            <person name="Nellist C.F."/>
            <person name="Harrison R.J."/>
        </authorList>
    </citation>
    <scope>NUCLEOTIDE SEQUENCE [LARGE SCALE GENOMIC DNA]</scope>
    <source>
        <strain evidence="3 4">BC-1</strain>
        <strain evidence="2 5">NOV-71</strain>
    </source>
</reference>
<evidence type="ECO:0000256" key="1">
    <source>
        <dbReference type="SAM" id="SignalP"/>
    </source>
</evidence>
<evidence type="ECO:0000313" key="2">
    <source>
        <dbReference type="EMBL" id="KAE9062483.1"/>
    </source>
</evidence>
<dbReference type="Proteomes" id="UP000441208">
    <property type="component" value="Unassembled WGS sequence"/>
</dbReference>
<accession>A0A6A3PSJ7</accession>
<dbReference type="AlphaFoldDB" id="A0A6A3PSJ7"/>
<feature type="signal peptide" evidence="1">
    <location>
        <begin position="1"/>
        <end position="19"/>
    </location>
</feature>
<gene>
    <name evidence="3" type="ORF">PF002_g30854</name>
    <name evidence="2" type="ORF">PF007_g29892</name>
</gene>
<dbReference type="EMBL" id="QXGD01005075">
    <property type="protein sequence ID" value="KAE9167541.1"/>
    <property type="molecule type" value="Genomic_DNA"/>
</dbReference>
<evidence type="ECO:0000313" key="3">
    <source>
        <dbReference type="EMBL" id="KAE9167541.1"/>
    </source>
</evidence>
<dbReference type="Proteomes" id="UP000440367">
    <property type="component" value="Unassembled WGS sequence"/>
</dbReference>
<name>A0A6A3PSJ7_9STRA</name>
<evidence type="ECO:0008006" key="6">
    <source>
        <dbReference type="Google" id="ProtNLM"/>
    </source>
</evidence>
<feature type="chain" id="PRO_5036165573" description="Secreted protein" evidence="1">
    <location>
        <begin position="20"/>
        <end position="93"/>
    </location>
</feature>